<dbReference type="InterPro" id="IPR024311">
    <property type="entry name" value="Lipocalin-like"/>
</dbReference>
<reference evidence="3" key="1">
    <citation type="submission" date="2016-11" db="EMBL/GenBank/DDBJ databases">
        <authorList>
            <person name="Varghese N."/>
            <person name="Submissions S."/>
        </authorList>
    </citation>
    <scope>NUCLEOTIDE SEQUENCE [LARGE SCALE GENOMIC DNA]</scope>
    <source>
        <strain evidence="3">DSM 27619</strain>
    </source>
</reference>
<dbReference type="AlphaFoldDB" id="A0A1M4TU67"/>
<evidence type="ECO:0000313" key="2">
    <source>
        <dbReference type="EMBL" id="SHE48021.1"/>
    </source>
</evidence>
<dbReference type="Proteomes" id="UP000184518">
    <property type="component" value="Unassembled WGS sequence"/>
</dbReference>
<dbReference type="EMBL" id="FQUT01000001">
    <property type="protein sequence ID" value="SHE48021.1"/>
    <property type="molecule type" value="Genomic_DNA"/>
</dbReference>
<protein>
    <submittedName>
        <fullName evidence="2">Lipocalin-like domain-containing protein</fullName>
    </submittedName>
</protein>
<evidence type="ECO:0000259" key="1">
    <source>
        <dbReference type="Pfam" id="PF13924"/>
    </source>
</evidence>
<dbReference type="STRING" id="1416778.SAMN05443633_101326"/>
<keyword evidence="3" id="KW-1185">Reference proteome</keyword>
<sequence length="119" mass="13631">METTLLKKLLGTWTLVELTEVPVNGGEITYPMGENPKGLIIYNPDGYMSAQIMNPERSNFQQEHWTNATPEEYAQEAATYLAYSGPFKTDDKKQIVSHTIYISLFPELDWANTKQNCYF</sequence>
<organism evidence="2 3">
    <name type="scientific">Chryseobacterium arachidis</name>
    <dbReference type="NCBI Taxonomy" id="1416778"/>
    <lineage>
        <taxon>Bacteria</taxon>
        <taxon>Pseudomonadati</taxon>
        <taxon>Bacteroidota</taxon>
        <taxon>Flavobacteriia</taxon>
        <taxon>Flavobacteriales</taxon>
        <taxon>Weeksellaceae</taxon>
        <taxon>Chryseobacterium group</taxon>
        <taxon>Chryseobacterium</taxon>
    </lineage>
</organism>
<gene>
    <name evidence="2" type="ORF">SAMN05443633_101326</name>
</gene>
<accession>A0A1M4TU67</accession>
<dbReference type="Pfam" id="PF13924">
    <property type="entry name" value="Lipocalin_5"/>
    <property type="match status" value="1"/>
</dbReference>
<feature type="domain" description="Lipocalin-like" evidence="1">
    <location>
        <begin position="11"/>
        <end position="116"/>
    </location>
</feature>
<name>A0A1M4TU67_9FLAO</name>
<proteinExistence type="predicted"/>
<evidence type="ECO:0000313" key="3">
    <source>
        <dbReference type="Proteomes" id="UP000184518"/>
    </source>
</evidence>
<dbReference type="RefSeq" id="WP_072952876.1">
    <property type="nucleotide sequence ID" value="NZ_FQUT01000001.1"/>
</dbReference>